<proteinExistence type="predicted"/>
<dbReference type="Proteomes" id="UP000703269">
    <property type="component" value="Unassembled WGS sequence"/>
</dbReference>
<evidence type="ECO:0000313" key="1">
    <source>
        <dbReference type="EMBL" id="GJE97561.1"/>
    </source>
</evidence>
<keyword evidence="2" id="KW-1185">Reference proteome</keyword>
<sequence length="508" mass="57841">MGVQGLLRQLNDVLGANLMLGHPGLRQCLEYFVKSSMDFGEAYGYLRTMDRTDFERVLQRLADQQQTDEGLRKKAVQGSYIDNADVEPRRVWDVLSNRVLPFYVIPKNSKRRFPQNVWTISHSWVPPEVRQLVWTPVNGNRWPVPIPQATTLDHARVELLNFGVEYSWLDVLCLRQRGRPEDEAMRTEEWKLDVPTIGRVYQLDWPCVTYFNGLGLPFDPSPQTLSSAQHWLRRVWTLQETTSSWLPGGATGDASDAARAFFHEHLPRDAPTLEYGRWDKAVAALQVRHCTTELDRVHALAYVFSCHTLPIYDEGMTPPLAWAVLLKHMSPGMRGSVAELYVQRFPERTALLPSWEELLQCPPGSDMVPLWNPWVDLVDPSCRSSSDPAVYSQKTKHVGILSMSQQGDDETYSPIFEPSDHLRSTLSDRLSPSRYQILGRYQPNTKYSVIDFSGGLCLVVEIVGKRTIGGQSWLEVVKRGCLQFAAPLAWEIFKNFDNISVVHATVDD</sequence>
<dbReference type="OrthoDB" id="5418601at2759"/>
<gene>
    <name evidence="1" type="ORF">PsYK624_137820</name>
</gene>
<reference evidence="1 2" key="1">
    <citation type="submission" date="2021-08" db="EMBL/GenBank/DDBJ databases">
        <title>Draft Genome Sequence of Phanerochaete sordida strain YK-624.</title>
        <authorList>
            <person name="Mori T."/>
            <person name="Dohra H."/>
            <person name="Suzuki T."/>
            <person name="Kawagishi H."/>
            <person name="Hirai H."/>
        </authorList>
    </citation>
    <scope>NUCLEOTIDE SEQUENCE [LARGE SCALE GENOMIC DNA]</scope>
    <source>
        <strain evidence="1 2">YK-624</strain>
    </source>
</reference>
<organism evidence="1 2">
    <name type="scientific">Phanerochaete sordida</name>
    <dbReference type="NCBI Taxonomy" id="48140"/>
    <lineage>
        <taxon>Eukaryota</taxon>
        <taxon>Fungi</taxon>
        <taxon>Dikarya</taxon>
        <taxon>Basidiomycota</taxon>
        <taxon>Agaricomycotina</taxon>
        <taxon>Agaricomycetes</taxon>
        <taxon>Polyporales</taxon>
        <taxon>Phanerochaetaceae</taxon>
        <taxon>Phanerochaete</taxon>
    </lineage>
</organism>
<accession>A0A9P3GMN4</accession>
<dbReference type="EMBL" id="BPQB01000073">
    <property type="protein sequence ID" value="GJE97561.1"/>
    <property type="molecule type" value="Genomic_DNA"/>
</dbReference>
<evidence type="ECO:0008006" key="3">
    <source>
        <dbReference type="Google" id="ProtNLM"/>
    </source>
</evidence>
<dbReference type="AlphaFoldDB" id="A0A9P3GMN4"/>
<evidence type="ECO:0000313" key="2">
    <source>
        <dbReference type="Proteomes" id="UP000703269"/>
    </source>
</evidence>
<name>A0A9P3GMN4_9APHY</name>
<protein>
    <recommendedName>
        <fullName evidence="3">Heterokaryon incompatibility domain-containing protein</fullName>
    </recommendedName>
</protein>
<comment type="caution">
    <text evidence="1">The sequence shown here is derived from an EMBL/GenBank/DDBJ whole genome shotgun (WGS) entry which is preliminary data.</text>
</comment>